<evidence type="ECO:0000313" key="1">
    <source>
        <dbReference type="EMBL" id="KAJ8061256.1"/>
    </source>
</evidence>
<evidence type="ECO:0000313" key="2">
    <source>
        <dbReference type="Proteomes" id="UP001152300"/>
    </source>
</evidence>
<dbReference type="Proteomes" id="UP001152300">
    <property type="component" value="Unassembled WGS sequence"/>
</dbReference>
<proteinExistence type="predicted"/>
<dbReference type="AlphaFoldDB" id="A0A9X0AEH7"/>
<comment type="caution">
    <text evidence="1">The sequence shown here is derived from an EMBL/GenBank/DDBJ whole genome shotgun (WGS) entry which is preliminary data.</text>
</comment>
<reference evidence="1" key="1">
    <citation type="submission" date="2022-11" db="EMBL/GenBank/DDBJ databases">
        <title>Genome Resource of Sclerotinia nivalis Strain SnTB1, a Plant Pathogen Isolated from American Ginseng.</title>
        <authorList>
            <person name="Fan S."/>
        </authorList>
    </citation>
    <scope>NUCLEOTIDE SEQUENCE</scope>
    <source>
        <strain evidence="1">SnTB1</strain>
    </source>
</reference>
<sequence>MPVSPFFRVLADEIYEEAPMSGMGTEEEVDHAVRRRSAIRIWEGETFSELDAGFRSCEEERESSMKK</sequence>
<name>A0A9X0AEH7_9HELO</name>
<dbReference type="EMBL" id="JAPEIS010000012">
    <property type="protein sequence ID" value="KAJ8061256.1"/>
    <property type="molecule type" value="Genomic_DNA"/>
</dbReference>
<keyword evidence="2" id="KW-1185">Reference proteome</keyword>
<protein>
    <submittedName>
        <fullName evidence="1">Uncharacterized protein</fullName>
    </submittedName>
</protein>
<organism evidence="1 2">
    <name type="scientific">Sclerotinia nivalis</name>
    <dbReference type="NCBI Taxonomy" id="352851"/>
    <lineage>
        <taxon>Eukaryota</taxon>
        <taxon>Fungi</taxon>
        <taxon>Dikarya</taxon>
        <taxon>Ascomycota</taxon>
        <taxon>Pezizomycotina</taxon>
        <taxon>Leotiomycetes</taxon>
        <taxon>Helotiales</taxon>
        <taxon>Sclerotiniaceae</taxon>
        <taxon>Sclerotinia</taxon>
    </lineage>
</organism>
<gene>
    <name evidence="1" type="ORF">OCU04_010325</name>
</gene>
<accession>A0A9X0AEH7</accession>